<organism evidence="1 2">
    <name type="scientific">Bosea massiliensis</name>
    <dbReference type="NCBI Taxonomy" id="151419"/>
    <lineage>
        <taxon>Bacteria</taxon>
        <taxon>Pseudomonadati</taxon>
        <taxon>Pseudomonadota</taxon>
        <taxon>Alphaproteobacteria</taxon>
        <taxon>Hyphomicrobiales</taxon>
        <taxon>Boseaceae</taxon>
        <taxon>Bosea</taxon>
    </lineage>
</organism>
<accession>A0ABW0P3K7</accession>
<evidence type="ECO:0008006" key="3">
    <source>
        <dbReference type="Google" id="ProtNLM"/>
    </source>
</evidence>
<gene>
    <name evidence="1" type="ORF">ACFPN9_09050</name>
</gene>
<dbReference type="Proteomes" id="UP001596060">
    <property type="component" value="Unassembled WGS sequence"/>
</dbReference>
<dbReference type="RefSeq" id="WP_377816532.1">
    <property type="nucleotide sequence ID" value="NZ_JBHSLU010000017.1"/>
</dbReference>
<proteinExistence type="predicted"/>
<dbReference type="EMBL" id="JBHSLU010000017">
    <property type="protein sequence ID" value="MFC5505404.1"/>
    <property type="molecule type" value="Genomic_DNA"/>
</dbReference>
<keyword evidence="2" id="KW-1185">Reference proteome</keyword>
<evidence type="ECO:0000313" key="2">
    <source>
        <dbReference type="Proteomes" id="UP001596060"/>
    </source>
</evidence>
<reference evidence="2" key="1">
    <citation type="journal article" date="2019" name="Int. J. Syst. Evol. Microbiol.">
        <title>The Global Catalogue of Microorganisms (GCM) 10K type strain sequencing project: providing services to taxonomists for standard genome sequencing and annotation.</title>
        <authorList>
            <consortium name="The Broad Institute Genomics Platform"/>
            <consortium name="The Broad Institute Genome Sequencing Center for Infectious Disease"/>
            <person name="Wu L."/>
            <person name="Ma J."/>
        </authorList>
    </citation>
    <scope>NUCLEOTIDE SEQUENCE [LARGE SCALE GENOMIC DNA]</scope>
    <source>
        <strain evidence="2">CCUG 43117</strain>
    </source>
</reference>
<protein>
    <recommendedName>
        <fullName evidence="3">J domain-containing protein</fullName>
    </recommendedName>
</protein>
<evidence type="ECO:0000313" key="1">
    <source>
        <dbReference type="EMBL" id="MFC5505404.1"/>
    </source>
</evidence>
<comment type="caution">
    <text evidence="1">The sequence shown here is derived from an EMBL/GenBank/DDBJ whole genome shotgun (WGS) entry which is preliminary data.</text>
</comment>
<sequence>MVTHPLTKVTNWYVDHLQRNRREWIAAFICAFGFWDRSLGHWNLLLLVLAVLGAKASRLPLVKAAAVDFMNWSLDHIEAASRRRAIRAGTHGMIKRFPPNRADLDQYLLGRITLKDQDQRPLYDLKILAHPESNTPAMVLPGKVRVGIVSMNIADTAHSVNELALLDIDADHCVEIRVSDVDPYAFRVGGETLVIDLASGQAAILEYTVSMANRPAEPEHVGLIRAAIETIAEAPIREAAHEVLAGVDNGASAVKALRKRFAQLLHPDRSSSSSASNALGLINAALDKAEA</sequence>
<name>A0ABW0P3K7_9HYPH</name>